<keyword evidence="1" id="KW-0472">Membrane</keyword>
<dbReference type="Pfam" id="PF06974">
    <property type="entry name" value="WS_DGAT_C"/>
    <property type="match status" value="1"/>
</dbReference>
<gene>
    <name evidence="4" type="primary">LOC108733738</name>
</gene>
<name>A0A1W4WKH3_AGRPL</name>
<dbReference type="AlphaFoldDB" id="A0A1W4WKH3"/>
<feature type="transmembrane region" description="Helical" evidence="1">
    <location>
        <begin position="47"/>
        <end position="77"/>
    </location>
</feature>
<dbReference type="GeneID" id="108733738"/>
<dbReference type="PANTHER" id="PTHR31650:SF1">
    <property type="entry name" value="WAX ESTER SYNTHASE_DIACYLGLYCEROL ACYLTRANSFERASE 4-RELATED"/>
    <property type="match status" value="1"/>
</dbReference>
<keyword evidence="1" id="KW-1133">Transmembrane helix</keyword>
<dbReference type="STRING" id="224129.A0A1W4WKH3"/>
<dbReference type="GO" id="GO:0008374">
    <property type="term" value="F:O-acyltransferase activity"/>
    <property type="evidence" value="ECO:0007669"/>
    <property type="project" value="InterPro"/>
</dbReference>
<evidence type="ECO:0000259" key="2">
    <source>
        <dbReference type="Pfam" id="PF06974"/>
    </source>
</evidence>
<protein>
    <submittedName>
        <fullName evidence="4">Uncharacterized protein LOC108733738 isoform X1</fullName>
    </submittedName>
</protein>
<feature type="transmembrane region" description="Helical" evidence="1">
    <location>
        <begin position="7"/>
        <end position="27"/>
    </location>
</feature>
<evidence type="ECO:0000256" key="1">
    <source>
        <dbReference type="SAM" id="Phobius"/>
    </source>
</evidence>
<dbReference type="OrthoDB" id="619536at2759"/>
<sequence length="572" mass="66116">MWLECDWILQILTGAILSQFVSFYLNTSVKNNDRHNLSFLSNCFSKYIFATACLLISVVVVPLLIAVVILCTLYRGLVYVILKAKYKEKFKGFVAGRDVIWLVEEPQSRNIVVALLLVEEVEGMSKSVYETVKEAILNETQYGSLKDTKLVYSFHKSLGYFYNIDEGSLSDECIVEFDTDDPAKQFINRGDLEKKLSMYCNNPLPQNHTRYCEILVSKKPIIWKEADTKKNYPIIVRIHHSLGDGFSIFNFINSTPFTIVEQNTIKDGNTNSMNDNGISSKKDQYCNEKMSNKIKTLATEYIKMITSFLIFITFLPNCIIVQNFLRPKDVNILHGPKLSGRKKFYWNTEDREELVPLIRRLKRKVTGSCFNDFIMTAFSASLHEYFQKKTKELPKYITGVVPTKIDFKQDRTEKVTFTNNFAVALFNMPVEISNDTLIQRFRETALQEHRLRDSIDFHINYWGLTFNAVIPVFLVHYFYQLSKFTSFISVLPGPDAFSFFNVLPVTELLYWLPNRGYVGVGLTCLTFNKKFYMGLIVDQALFSKDDNLQEILDNVPKYLKMLENEITGPLMI</sequence>
<feature type="transmembrane region" description="Helical" evidence="1">
    <location>
        <begin position="459"/>
        <end position="479"/>
    </location>
</feature>
<dbReference type="RefSeq" id="XP_018320535.1">
    <property type="nucleotide sequence ID" value="XM_018465033.2"/>
</dbReference>
<dbReference type="InterPro" id="IPR045034">
    <property type="entry name" value="O-acyltransferase_WSD1-like"/>
</dbReference>
<keyword evidence="3" id="KW-1185">Reference proteome</keyword>
<dbReference type="InParanoid" id="A0A1W4WKH3"/>
<proteinExistence type="predicted"/>
<reference evidence="4" key="1">
    <citation type="submission" date="2025-08" db="UniProtKB">
        <authorList>
            <consortium name="RefSeq"/>
        </authorList>
    </citation>
    <scope>IDENTIFICATION</scope>
    <source>
        <tissue evidence="4">Entire body</tissue>
    </source>
</reference>
<feature type="domain" description="O-acyltransferase WSD1 C-terminal" evidence="2">
    <location>
        <begin position="419"/>
        <end position="550"/>
    </location>
</feature>
<dbReference type="GO" id="GO:0019432">
    <property type="term" value="P:triglyceride biosynthetic process"/>
    <property type="evidence" value="ECO:0007669"/>
    <property type="project" value="TreeGrafter"/>
</dbReference>
<dbReference type="PANTHER" id="PTHR31650">
    <property type="entry name" value="O-ACYLTRANSFERASE (WSD1-LIKE) FAMILY PROTEIN"/>
    <property type="match status" value="1"/>
</dbReference>
<evidence type="ECO:0000313" key="4">
    <source>
        <dbReference type="RefSeq" id="XP_018320535.1"/>
    </source>
</evidence>
<organism evidence="3 4">
    <name type="scientific">Agrilus planipennis</name>
    <name type="common">Emerald ash borer</name>
    <name type="synonym">Agrilus marcopoli</name>
    <dbReference type="NCBI Taxonomy" id="224129"/>
    <lineage>
        <taxon>Eukaryota</taxon>
        <taxon>Metazoa</taxon>
        <taxon>Ecdysozoa</taxon>
        <taxon>Arthropoda</taxon>
        <taxon>Hexapoda</taxon>
        <taxon>Insecta</taxon>
        <taxon>Pterygota</taxon>
        <taxon>Neoptera</taxon>
        <taxon>Endopterygota</taxon>
        <taxon>Coleoptera</taxon>
        <taxon>Polyphaga</taxon>
        <taxon>Elateriformia</taxon>
        <taxon>Buprestoidea</taxon>
        <taxon>Buprestidae</taxon>
        <taxon>Agrilinae</taxon>
        <taxon>Agrilus</taxon>
    </lineage>
</organism>
<dbReference type="GO" id="GO:0005886">
    <property type="term" value="C:plasma membrane"/>
    <property type="evidence" value="ECO:0007669"/>
    <property type="project" value="TreeGrafter"/>
</dbReference>
<dbReference type="KEGG" id="apln:108733738"/>
<keyword evidence="1" id="KW-0812">Transmembrane</keyword>
<dbReference type="Proteomes" id="UP000192223">
    <property type="component" value="Unplaced"/>
</dbReference>
<dbReference type="InterPro" id="IPR009721">
    <property type="entry name" value="O-acyltransferase_WSD1_C"/>
</dbReference>
<accession>A0A1W4WKH3</accession>
<evidence type="ECO:0000313" key="3">
    <source>
        <dbReference type="Proteomes" id="UP000192223"/>
    </source>
</evidence>
<feature type="transmembrane region" description="Helical" evidence="1">
    <location>
        <begin position="301"/>
        <end position="325"/>
    </location>
</feature>